<name>A0A8S5QGP4_9CAUD</name>
<dbReference type="InterPro" id="IPR029052">
    <property type="entry name" value="Metallo-depent_PP-like"/>
</dbReference>
<dbReference type="SUPFAM" id="SSF56300">
    <property type="entry name" value="Metallo-dependent phosphatases"/>
    <property type="match status" value="1"/>
</dbReference>
<sequence>MEIYFTSDLHLGHENIIRFTNRPFGSVEEMNDRIIQNYNSIIHKNDLVYILGDLTYKINVEESNKLIQKLKGRKVLIRGNHDLKYDSSLFEDILDYKEFNYNKVKYVLMHYPLMEWNDSYKKKSIHLHGHIHADSEYNHKNLENGIMRYDVGVDANNYYPVSLEYIESYFKNLIHR</sequence>
<reference evidence="2" key="1">
    <citation type="journal article" date="2021" name="Proc. Natl. Acad. Sci. U.S.A.">
        <title>A Catalog of Tens of Thousands of Viruses from Human Metagenomes Reveals Hidden Associations with Chronic Diseases.</title>
        <authorList>
            <person name="Tisza M.J."/>
            <person name="Buck C.B."/>
        </authorList>
    </citation>
    <scope>NUCLEOTIDE SEQUENCE</scope>
    <source>
        <strain evidence="2">CtdNl2</strain>
    </source>
</reference>
<dbReference type="EMBL" id="BK015652">
    <property type="protein sequence ID" value="DAE18154.1"/>
    <property type="molecule type" value="Genomic_DNA"/>
</dbReference>
<accession>A0A8S5QGP4</accession>
<feature type="domain" description="Calcineurin-like phosphoesterase" evidence="1">
    <location>
        <begin position="1"/>
        <end position="135"/>
    </location>
</feature>
<protein>
    <submittedName>
        <fullName evidence="2">Metallophosphatase domain protein</fullName>
    </submittedName>
</protein>
<dbReference type="GO" id="GO:0016787">
    <property type="term" value="F:hydrolase activity"/>
    <property type="evidence" value="ECO:0007669"/>
    <property type="project" value="InterPro"/>
</dbReference>
<proteinExistence type="predicted"/>
<dbReference type="InterPro" id="IPR004843">
    <property type="entry name" value="Calcineurin-like_PHP"/>
</dbReference>
<evidence type="ECO:0000313" key="2">
    <source>
        <dbReference type="EMBL" id="DAE18154.1"/>
    </source>
</evidence>
<evidence type="ECO:0000259" key="1">
    <source>
        <dbReference type="Pfam" id="PF00149"/>
    </source>
</evidence>
<dbReference type="Pfam" id="PF00149">
    <property type="entry name" value="Metallophos"/>
    <property type="match status" value="1"/>
</dbReference>
<dbReference type="Gene3D" id="3.60.21.10">
    <property type="match status" value="1"/>
</dbReference>
<organism evidence="2">
    <name type="scientific">Myoviridae sp. ctdNl2</name>
    <dbReference type="NCBI Taxonomy" id="2825140"/>
    <lineage>
        <taxon>Viruses</taxon>
        <taxon>Duplodnaviria</taxon>
        <taxon>Heunggongvirae</taxon>
        <taxon>Uroviricota</taxon>
        <taxon>Caudoviricetes</taxon>
    </lineage>
</organism>